<dbReference type="Proteomes" id="UP001224661">
    <property type="component" value="Unassembled WGS sequence"/>
</dbReference>
<accession>A0ABT6S0K0</accession>
<keyword evidence="3" id="KW-0238">DNA-binding</keyword>
<keyword evidence="7" id="KW-1185">Reference proteome</keyword>
<dbReference type="InterPro" id="IPR037171">
    <property type="entry name" value="NagB/RpiA_transferase-like"/>
</dbReference>
<dbReference type="PANTHER" id="PTHR34294">
    <property type="entry name" value="TRANSCRIPTIONAL REGULATOR-RELATED"/>
    <property type="match status" value="1"/>
</dbReference>
<evidence type="ECO:0000256" key="2">
    <source>
        <dbReference type="ARBA" id="ARBA00023015"/>
    </source>
</evidence>
<dbReference type="InterPro" id="IPR007324">
    <property type="entry name" value="Sugar-bd_dom_put"/>
</dbReference>
<dbReference type="Gene3D" id="1.10.10.10">
    <property type="entry name" value="Winged helix-like DNA-binding domain superfamily/Winged helix DNA-binding domain"/>
    <property type="match status" value="1"/>
</dbReference>
<dbReference type="InterPro" id="IPR051054">
    <property type="entry name" value="SorC_transcr_regulators"/>
</dbReference>
<comment type="caution">
    <text evidence="6">The sequence shown here is derived from an EMBL/GenBank/DDBJ whole genome shotgun (WGS) entry which is preliminary data.</text>
</comment>
<dbReference type="SUPFAM" id="SSF100950">
    <property type="entry name" value="NagB/RpiA/CoA transferase-like"/>
    <property type="match status" value="1"/>
</dbReference>
<dbReference type="InterPro" id="IPR036388">
    <property type="entry name" value="WH-like_DNA-bd_sf"/>
</dbReference>
<proteinExistence type="inferred from homology"/>
<evidence type="ECO:0000313" key="6">
    <source>
        <dbReference type="EMBL" id="MDI3390105.1"/>
    </source>
</evidence>
<evidence type="ECO:0000256" key="3">
    <source>
        <dbReference type="ARBA" id="ARBA00023125"/>
    </source>
</evidence>
<evidence type="ECO:0000313" key="7">
    <source>
        <dbReference type="Proteomes" id="UP001224661"/>
    </source>
</evidence>
<organism evidence="6 7">
    <name type="scientific">Streptomyces solicavernae</name>
    <dbReference type="NCBI Taxonomy" id="3043614"/>
    <lineage>
        <taxon>Bacteria</taxon>
        <taxon>Bacillati</taxon>
        <taxon>Actinomycetota</taxon>
        <taxon>Actinomycetes</taxon>
        <taxon>Kitasatosporales</taxon>
        <taxon>Streptomycetaceae</taxon>
        <taxon>Streptomyces</taxon>
    </lineage>
</organism>
<feature type="domain" description="Sugar-binding" evidence="5">
    <location>
        <begin position="61"/>
        <end position="307"/>
    </location>
</feature>
<dbReference type="RefSeq" id="WP_282516583.1">
    <property type="nucleotide sequence ID" value="NZ_JASCIR010000039.1"/>
</dbReference>
<evidence type="ECO:0000259" key="5">
    <source>
        <dbReference type="Pfam" id="PF04198"/>
    </source>
</evidence>
<evidence type="ECO:0000256" key="1">
    <source>
        <dbReference type="ARBA" id="ARBA00010466"/>
    </source>
</evidence>
<protein>
    <submittedName>
        <fullName evidence="6">Sugar-binding domain-containing protein</fullName>
    </submittedName>
</protein>
<dbReference type="EMBL" id="JASCIR010000039">
    <property type="protein sequence ID" value="MDI3390105.1"/>
    <property type="molecule type" value="Genomic_DNA"/>
</dbReference>
<keyword evidence="4" id="KW-0804">Transcription</keyword>
<sequence>MGPAELVQATAIARQYYVEGMTKVEIADFHGLSRYKVARILEACRTEGIVRVEINGGAAMDTELSERLRTHFRLKHALVASGPFDDVPALRAALGRAAADLLTEIVTEDDVLGVAWGRTLDAMAQRVHGLPPCRIVQMTGIAGAIHASSVDLVRRLTSVSGGPHHPIYAPLVASDPEALRVMQRQQGIQAAVSRWRTITVAAVAVGAWDPTGSQVHRVLTESERAELDGLDTVCEICSIPLDADGRPIRSTLTERTMAIPYADLVRIPEVIAVAGGEAKTDAVRAALRGGVITSLVTDSAVAAKLLAEEPATEDARR</sequence>
<evidence type="ECO:0000256" key="4">
    <source>
        <dbReference type="ARBA" id="ARBA00023163"/>
    </source>
</evidence>
<keyword evidence="2" id="KW-0805">Transcription regulation</keyword>
<comment type="similarity">
    <text evidence="1">Belongs to the SorC transcriptional regulatory family.</text>
</comment>
<name>A0ABT6S0K0_9ACTN</name>
<dbReference type="Pfam" id="PF04198">
    <property type="entry name" value="Sugar-bind"/>
    <property type="match status" value="1"/>
</dbReference>
<reference evidence="6 7" key="1">
    <citation type="submission" date="2023-05" db="EMBL/GenBank/DDBJ databases">
        <title>Draft genome sequence of Streptomyces sp. B-S-A8 isolated from a cave soil in Thailand.</title>
        <authorList>
            <person name="Chamroensaksri N."/>
            <person name="Muangham S."/>
        </authorList>
    </citation>
    <scope>NUCLEOTIDE SEQUENCE [LARGE SCALE GENOMIC DNA]</scope>
    <source>
        <strain evidence="6 7">B-S-A8</strain>
    </source>
</reference>
<gene>
    <name evidence="6" type="ORF">QIS99_28525</name>
</gene>
<dbReference type="Gene3D" id="3.40.50.1360">
    <property type="match status" value="1"/>
</dbReference>
<dbReference type="PANTHER" id="PTHR34294:SF1">
    <property type="entry name" value="TRANSCRIPTIONAL REGULATOR LSRR"/>
    <property type="match status" value="1"/>
</dbReference>